<dbReference type="OrthoDB" id="3364670at2759"/>
<accession>A0A067SE33</accession>
<reference evidence="2" key="1">
    <citation type="journal article" date="2014" name="Proc. Natl. Acad. Sci. U.S.A.">
        <title>Extensive sampling of basidiomycete genomes demonstrates inadequacy of the white-rot/brown-rot paradigm for wood decay fungi.</title>
        <authorList>
            <person name="Riley R."/>
            <person name="Salamov A.A."/>
            <person name="Brown D.W."/>
            <person name="Nagy L.G."/>
            <person name="Floudas D."/>
            <person name="Held B.W."/>
            <person name="Levasseur A."/>
            <person name="Lombard V."/>
            <person name="Morin E."/>
            <person name="Otillar R."/>
            <person name="Lindquist E.A."/>
            <person name="Sun H."/>
            <person name="LaButti K.M."/>
            <person name="Schmutz J."/>
            <person name="Jabbour D."/>
            <person name="Luo H."/>
            <person name="Baker S.E."/>
            <person name="Pisabarro A.G."/>
            <person name="Walton J.D."/>
            <person name="Blanchette R.A."/>
            <person name="Henrissat B."/>
            <person name="Martin F."/>
            <person name="Cullen D."/>
            <person name="Hibbett D.S."/>
            <person name="Grigoriev I.V."/>
        </authorList>
    </citation>
    <scope>NUCLEOTIDE SEQUENCE [LARGE SCALE GENOMIC DNA]</scope>
    <source>
        <strain evidence="2">CBS 339.88</strain>
    </source>
</reference>
<dbReference type="STRING" id="685588.A0A067SE33"/>
<keyword evidence="2" id="KW-1185">Reference proteome</keyword>
<evidence type="ECO:0000313" key="1">
    <source>
        <dbReference type="EMBL" id="KDR65969.1"/>
    </source>
</evidence>
<dbReference type="AlphaFoldDB" id="A0A067SE33"/>
<evidence type="ECO:0000313" key="2">
    <source>
        <dbReference type="Proteomes" id="UP000027222"/>
    </source>
</evidence>
<organism evidence="1 2">
    <name type="scientific">Galerina marginata (strain CBS 339.88)</name>
    <dbReference type="NCBI Taxonomy" id="685588"/>
    <lineage>
        <taxon>Eukaryota</taxon>
        <taxon>Fungi</taxon>
        <taxon>Dikarya</taxon>
        <taxon>Basidiomycota</taxon>
        <taxon>Agaricomycotina</taxon>
        <taxon>Agaricomycetes</taxon>
        <taxon>Agaricomycetidae</taxon>
        <taxon>Agaricales</taxon>
        <taxon>Agaricineae</taxon>
        <taxon>Strophariaceae</taxon>
        <taxon>Galerina</taxon>
    </lineage>
</organism>
<dbReference type="EMBL" id="KL142429">
    <property type="protein sequence ID" value="KDR65969.1"/>
    <property type="molecule type" value="Genomic_DNA"/>
</dbReference>
<dbReference type="PANTHER" id="PTHR33096">
    <property type="entry name" value="CXC2 DOMAIN-CONTAINING PROTEIN"/>
    <property type="match status" value="1"/>
</dbReference>
<gene>
    <name evidence="1" type="ORF">GALMADRAFT_81306</name>
</gene>
<proteinExistence type="predicted"/>
<dbReference type="Proteomes" id="UP000027222">
    <property type="component" value="Unassembled WGS sequence"/>
</dbReference>
<sequence>MTSAGEKQHYALSLLKKLYDHIPESMRIGLLYNIGCQLDRSCRKFGFLGEFLDQIVFGISVFHAYGHQWPCQIIYHPRKCVGFGLTLLKP</sequence>
<dbReference type="Pfam" id="PF18758">
    <property type="entry name" value="KDZ"/>
    <property type="match status" value="1"/>
</dbReference>
<protein>
    <submittedName>
        <fullName evidence="1">Uncharacterized protein</fullName>
    </submittedName>
</protein>
<dbReference type="InterPro" id="IPR040521">
    <property type="entry name" value="KDZ"/>
</dbReference>
<dbReference type="HOGENOM" id="CLU_091791_1_2_1"/>
<name>A0A067SE33_GALM3</name>
<dbReference type="PANTHER" id="PTHR33096:SF1">
    <property type="entry name" value="CXC1-LIKE CYSTEINE CLUSTER ASSOCIATED WITH KDZ TRANSPOSASES DOMAIN-CONTAINING PROTEIN"/>
    <property type="match status" value="1"/>
</dbReference>